<keyword evidence="5 11" id="KW-0812">Transmembrane</keyword>
<dbReference type="PANTHER" id="PTHR11214:SF314">
    <property type="entry name" value="HEXOSYLTRANSFERASE"/>
    <property type="match status" value="1"/>
</dbReference>
<feature type="compositionally biased region" description="Low complexity" evidence="10">
    <location>
        <begin position="259"/>
        <end position="288"/>
    </location>
</feature>
<comment type="subcellular location">
    <subcellularLocation>
        <location evidence="1">Golgi apparatus membrane</location>
        <topology evidence="1">Single-pass type II membrane protein</topology>
    </subcellularLocation>
</comment>
<keyword evidence="3" id="KW-0328">Glycosyltransferase</keyword>
<feature type="region of interest" description="Disordered" evidence="10">
    <location>
        <begin position="30"/>
        <end position="52"/>
    </location>
</feature>
<evidence type="ECO:0000256" key="7">
    <source>
        <dbReference type="ARBA" id="ARBA00022989"/>
    </source>
</evidence>
<feature type="transmembrane region" description="Helical" evidence="11">
    <location>
        <begin position="86"/>
        <end position="105"/>
    </location>
</feature>
<dbReference type="EMBL" id="JBEHCU010005001">
    <property type="protein sequence ID" value="KAL1401222.1"/>
    <property type="molecule type" value="Genomic_DNA"/>
</dbReference>
<dbReference type="PANTHER" id="PTHR11214">
    <property type="entry name" value="BETA-1,3-N-ACETYLGLUCOSAMINYLTRANSFERASE"/>
    <property type="match status" value="1"/>
</dbReference>
<evidence type="ECO:0000256" key="3">
    <source>
        <dbReference type="ARBA" id="ARBA00022676"/>
    </source>
</evidence>
<dbReference type="InterPro" id="IPR002659">
    <property type="entry name" value="Glyco_trans_31"/>
</dbReference>
<dbReference type="GO" id="GO:0016757">
    <property type="term" value="F:glycosyltransferase activity"/>
    <property type="evidence" value="ECO:0007669"/>
    <property type="project" value="UniProtKB-KW"/>
</dbReference>
<evidence type="ECO:0000313" key="12">
    <source>
        <dbReference type="EMBL" id="KAL1401222.1"/>
    </source>
</evidence>
<evidence type="ECO:0000313" key="13">
    <source>
        <dbReference type="Proteomes" id="UP001562425"/>
    </source>
</evidence>
<keyword evidence="7 11" id="KW-1133">Transmembrane helix</keyword>
<keyword evidence="9 11" id="KW-0472">Membrane</keyword>
<comment type="similarity">
    <text evidence="2">Belongs to the glycosyltransferase 31 family.</text>
</comment>
<evidence type="ECO:0000256" key="6">
    <source>
        <dbReference type="ARBA" id="ARBA00022968"/>
    </source>
</evidence>
<evidence type="ECO:0000256" key="1">
    <source>
        <dbReference type="ARBA" id="ARBA00004323"/>
    </source>
</evidence>
<keyword evidence="6" id="KW-0735">Signal-anchor</keyword>
<sequence>MRRFGTNHKTMYTAGGTLAELPVYRRLQDPEADDRSISSTSNETDADEYHSLIDESYRKSKPKVGYEQHRRSLPSTGGNNCTRNRIFLCFIGVCCFMTVLMNMPWGAEKGRVGTIAGWSANTSRQTAHYVLPAENTTVIDPVNVCSAEERTGEGLENEKVFLLIVVCSAPRNFEARQTIRETWGNVSGFNYPQFAQLHARLRGEYLDPRPPDKDLADFMRRVTGADGITVASERTQKHQQHQSAAPERHNDRSRRATDPHSSSSNKSSQSSPAPSQSTSTTPGGVPSPLDGALLNVKVVFLLGQTEAEYLHQRTSNSNGKPVVVGEQQQQTTPLALVEQTTATRPPSLFQPGGDVDPAFNVREEPELDEQQRRLLNESEVYGDIIQESFIDSYNNLTLKTIMMLKWVNNNCDGRETIGRLNQNSREYLQFKLDERDYSNDFHARMHVYVHGEEWLRTHHPYAPGNVVNFTINKGVKPSITPEVGRYVGPVPAGAGRFIEFNVTEMVQEWFENPRQNNYAIVETLNKFSEKVVAANPNGGNFYIMKCDDDTFVNVPNLLQVLLGGTVPLYKASIPFYDRNTVAVKSAKNRLVQVRRLLTGFLFCEAKPITDTSSKWYSPNYMYNKEFYPNYLSGSGYLMNLDAAKLLYRRLLTTPIFHLEDVYLTGIVADSVKLHRYHHPLFFYSSTKDPCALRGMISQHQLGPSELRTAYDFVTNTTAVCGGPERNFSMAKMKLQQRKKCQ</sequence>
<keyword evidence="13" id="KW-1185">Reference proteome</keyword>
<evidence type="ECO:0000256" key="2">
    <source>
        <dbReference type="ARBA" id="ARBA00008661"/>
    </source>
</evidence>
<evidence type="ECO:0000256" key="9">
    <source>
        <dbReference type="ARBA" id="ARBA00023136"/>
    </source>
</evidence>
<evidence type="ECO:0000256" key="5">
    <source>
        <dbReference type="ARBA" id="ARBA00022692"/>
    </source>
</evidence>
<comment type="caution">
    <text evidence="12">The sequence shown here is derived from an EMBL/GenBank/DDBJ whole genome shotgun (WGS) entry which is preliminary data.</text>
</comment>
<dbReference type="Gene3D" id="3.90.550.50">
    <property type="match status" value="1"/>
</dbReference>
<feature type="compositionally biased region" description="Basic and acidic residues" evidence="10">
    <location>
        <begin position="246"/>
        <end position="258"/>
    </location>
</feature>
<feature type="region of interest" description="Disordered" evidence="10">
    <location>
        <begin position="232"/>
        <end position="288"/>
    </location>
</feature>
<keyword evidence="4" id="KW-0808">Transferase</keyword>
<evidence type="ECO:0000256" key="10">
    <source>
        <dbReference type="SAM" id="MobiDB-lite"/>
    </source>
</evidence>
<keyword evidence="8" id="KW-0333">Golgi apparatus</keyword>
<protein>
    <submittedName>
        <fullName evidence="12">Uncharacterized protein</fullName>
    </submittedName>
</protein>
<evidence type="ECO:0000256" key="4">
    <source>
        <dbReference type="ARBA" id="ARBA00022679"/>
    </source>
</evidence>
<name>A0ABD1DNV4_CULPP</name>
<gene>
    <name evidence="12" type="ORF">pipiens_006781</name>
</gene>
<dbReference type="Proteomes" id="UP001562425">
    <property type="component" value="Unassembled WGS sequence"/>
</dbReference>
<evidence type="ECO:0000256" key="11">
    <source>
        <dbReference type="SAM" id="Phobius"/>
    </source>
</evidence>
<dbReference type="AlphaFoldDB" id="A0ABD1DNV4"/>
<reference evidence="12 13" key="1">
    <citation type="submission" date="2024-05" db="EMBL/GenBank/DDBJ databases">
        <title>Culex pipiens pipiens assembly and annotation.</title>
        <authorList>
            <person name="Alout H."/>
            <person name="Durand T."/>
        </authorList>
    </citation>
    <scope>NUCLEOTIDE SEQUENCE [LARGE SCALE GENOMIC DNA]</scope>
    <source>
        <strain evidence="12">HA-2024</strain>
        <tissue evidence="12">Whole body</tissue>
    </source>
</reference>
<accession>A0ABD1DNV4</accession>
<dbReference type="Pfam" id="PF01762">
    <property type="entry name" value="Galactosyl_T"/>
    <property type="match status" value="2"/>
</dbReference>
<dbReference type="GO" id="GO:0000139">
    <property type="term" value="C:Golgi membrane"/>
    <property type="evidence" value="ECO:0007669"/>
    <property type="project" value="UniProtKB-SubCell"/>
</dbReference>
<proteinExistence type="inferred from homology"/>
<organism evidence="12 13">
    <name type="scientific">Culex pipiens pipiens</name>
    <name type="common">Northern house mosquito</name>
    <dbReference type="NCBI Taxonomy" id="38569"/>
    <lineage>
        <taxon>Eukaryota</taxon>
        <taxon>Metazoa</taxon>
        <taxon>Ecdysozoa</taxon>
        <taxon>Arthropoda</taxon>
        <taxon>Hexapoda</taxon>
        <taxon>Insecta</taxon>
        <taxon>Pterygota</taxon>
        <taxon>Neoptera</taxon>
        <taxon>Endopterygota</taxon>
        <taxon>Diptera</taxon>
        <taxon>Nematocera</taxon>
        <taxon>Culicoidea</taxon>
        <taxon>Culicidae</taxon>
        <taxon>Culicinae</taxon>
        <taxon>Culicini</taxon>
        <taxon>Culex</taxon>
        <taxon>Culex</taxon>
    </lineage>
</organism>
<evidence type="ECO:0000256" key="8">
    <source>
        <dbReference type="ARBA" id="ARBA00023034"/>
    </source>
</evidence>